<dbReference type="AlphaFoldDB" id="A0A6J0JX69"/>
<dbReference type="PANTHER" id="PTHR47123">
    <property type="entry name" value="F-BOX PROTEIN SKIP23"/>
    <property type="match status" value="1"/>
</dbReference>
<evidence type="ECO:0000259" key="1">
    <source>
        <dbReference type="Pfam" id="PF03478"/>
    </source>
</evidence>
<organism evidence="2 3">
    <name type="scientific">Raphanus sativus</name>
    <name type="common">Radish</name>
    <name type="synonym">Raphanus raphanistrum var. sativus</name>
    <dbReference type="NCBI Taxonomy" id="3726"/>
    <lineage>
        <taxon>Eukaryota</taxon>
        <taxon>Viridiplantae</taxon>
        <taxon>Streptophyta</taxon>
        <taxon>Embryophyta</taxon>
        <taxon>Tracheophyta</taxon>
        <taxon>Spermatophyta</taxon>
        <taxon>Magnoliopsida</taxon>
        <taxon>eudicotyledons</taxon>
        <taxon>Gunneridae</taxon>
        <taxon>Pentapetalae</taxon>
        <taxon>rosids</taxon>
        <taxon>malvids</taxon>
        <taxon>Brassicales</taxon>
        <taxon>Brassicaceae</taxon>
        <taxon>Brassiceae</taxon>
        <taxon>Raphanus</taxon>
    </lineage>
</organism>
<dbReference type="RefSeq" id="XP_018439314.1">
    <property type="nucleotide sequence ID" value="XM_018583812.2"/>
</dbReference>
<dbReference type="PANTHER" id="PTHR47123:SF24">
    <property type="entry name" value="LOW PROTEIN: F-BOX_KELCH-REPEAT PROTEIN"/>
    <property type="match status" value="1"/>
</dbReference>
<reference evidence="3" key="2">
    <citation type="submission" date="2025-08" db="UniProtKB">
        <authorList>
            <consortium name="RefSeq"/>
        </authorList>
    </citation>
    <scope>IDENTIFICATION</scope>
    <source>
        <tissue evidence="3">Leaf</tissue>
    </source>
</reference>
<dbReference type="InterPro" id="IPR051304">
    <property type="entry name" value="SCF_F-box_domain"/>
</dbReference>
<dbReference type="Proteomes" id="UP000504610">
    <property type="component" value="Chromosome 6"/>
</dbReference>
<dbReference type="KEGG" id="rsz:108811726"/>
<dbReference type="OrthoDB" id="600964at2759"/>
<dbReference type="GeneID" id="108811726"/>
<proteinExistence type="predicted"/>
<evidence type="ECO:0000313" key="3">
    <source>
        <dbReference type="RefSeq" id="XP_018439314.1"/>
    </source>
</evidence>
<dbReference type="InterPro" id="IPR005174">
    <property type="entry name" value="KIB1-4_b-propeller"/>
</dbReference>
<accession>A0A6J0JX69</accession>
<name>A0A6J0JX69_RAPSA</name>
<sequence>MPEPATKKKPSSMTTTTIPDWSLLPGELLDVISKNLHNCFDVLHARSVCTTWRSSVPFPDRQLTRPSYTSLPSFADLPYESDDDEFCTLEKVPVFLFRAKTRPVLPSLYFLGGLVRNHDHPSPSQHCSLKVKVHETVLSVTNVLNLQIIPLGHHYRVVGFNPRDRTSNYRGVAVLPLNKGKGEGKDFIALLNHTELLYIFRSDDERRWVGLERFSDDTFYEVVAFRDRFYAAFVTAGVCVFDPYSFEVTPLFPSPPLEQPPFNNFVRSGDGDGDDDELFLVVKFYPFPEPTVIDFNLFKCRVSRLDEKAGKWVTVSDLGGRVLFIGRFGNVCCSGEELPDGCGVSGDSILYTNELGGVTFAFKYSGGGGDGVPGVWRLSREYRVSILSHSPVVALRVERQPLVTPTLGT</sequence>
<evidence type="ECO:0000313" key="2">
    <source>
        <dbReference type="Proteomes" id="UP000504610"/>
    </source>
</evidence>
<reference evidence="2" key="1">
    <citation type="journal article" date="2019" name="Database">
        <title>The radish genome database (RadishGD): an integrated information resource for radish genomics.</title>
        <authorList>
            <person name="Yu H.J."/>
            <person name="Baek S."/>
            <person name="Lee Y.J."/>
            <person name="Cho A."/>
            <person name="Mun J.H."/>
        </authorList>
    </citation>
    <scope>NUCLEOTIDE SEQUENCE [LARGE SCALE GENOMIC DNA]</scope>
    <source>
        <strain evidence="2">cv. WK10039</strain>
    </source>
</reference>
<gene>
    <name evidence="3" type="primary">LOC108811726</name>
</gene>
<dbReference type="Pfam" id="PF03478">
    <property type="entry name" value="Beta-prop_KIB1-4"/>
    <property type="match status" value="1"/>
</dbReference>
<feature type="domain" description="KIB1-4 beta-propeller" evidence="1">
    <location>
        <begin position="165"/>
        <end position="357"/>
    </location>
</feature>
<keyword evidence="2" id="KW-1185">Reference proteome</keyword>
<protein>
    <submittedName>
        <fullName evidence="3">F-box/kelch-repeat protein At1g64840-like</fullName>
    </submittedName>
</protein>